<sequence>MAMFRNKHAYLACVITILSVGLGYKPAYANESDKNKQKNNSDITLDTIVITAAPQTSPLTVVTDPKQPRQPVPASDGADYLKTIPGFSVVRKGGSNGDPVFRGMFGSRLNILTNGGTILGGCGGRMDTPTSYISPETYDRITLIKGPQTVIWGPTGSAGTILFERDPHRFHELGGHVNGSILVGTDGRFDKNLDAVGGNQYGYLRFTGNQSKAGDYHDGDGNRIHSKWSKWNGDIAVGITPDQDTLLELTAGRGNGEARYADRTMDGSRFLRESYGARFEKSNIGEVLDKVEAQIYYNYINHVMDNFRLRHMNLPSSWMESNPDRRTMGGKVNATWEWTDFKLQAGIDGKRDTHRSKNRQMMLTTDGWTKNAYISNYGAFSELTWYTTEQSRFITGARVDHYRARAEQLSKERTKTLPSGFMRFEYDLADSPTTLYAGIGHTQRFPDYWELFSGANKNTAFKKLAPEKTTQIDFGLQYNNERLSAWASGYVGWVGDYIIFTQQGAANNVSNVDARIMGGELGATYKLTDHWTTDASLAYSWGKNSSDGRALPQIPPLEVRLGLNYQYDKWSADALMRIVDSQSRVATNQGNVIGKDFGKSSGFGIFSFNGGYQINKNLKLTAGVDNLFDRYYVEHLNRGGANMFGFTADQQIPEPGRTVWTKLSFDF</sequence>
<dbReference type="Pfam" id="PF00593">
    <property type="entry name" value="TonB_dep_Rec_b-barrel"/>
    <property type="match status" value="1"/>
</dbReference>
<evidence type="ECO:0000259" key="11">
    <source>
        <dbReference type="Pfam" id="PF07715"/>
    </source>
</evidence>
<evidence type="ECO:0000256" key="5">
    <source>
        <dbReference type="ARBA" id="ARBA00023077"/>
    </source>
</evidence>
<dbReference type="EMBL" id="CP067393">
    <property type="protein sequence ID" value="QQP86178.1"/>
    <property type="molecule type" value="Genomic_DNA"/>
</dbReference>
<evidence type="ECO:0000259" key="10">
    <source>
        <dbReference type="Pfam" id="PF00593"/>
    </source>
</evidence>
<dbReference type="PANTHER" id="PTHR30069">
    <property type="entry name" value="TONB-DEPENDENT OUTER MEMBRANE RECEPTOR"/>
    <property type="match status" value="1"/>
</dbReference>
<evidence type="ECO:0000256" key="9">
    <source>
        <dbReference type="RuleBase" id="RU003357"/>
    </source>
</evidence>
<dbReference type="NCBIfam" id="TIGR01778">
    <property type="entry name" value="TonB-copper"/>
    <property type="match status" value="1"/>
</dbReference>
<accession>A0A974RXF8</accession>
<keyword evidence="3 8" id="KW-1134">Transmembrane beta strand</keyword>
<evidence type="ECO:0000256" key="2">
    <source>
        <dbReference type="ARBA" id="ARBA00022448"/>
    </source>
</evidence>
<proteinExistence type="inferred from homology"/>
<evidence type="ECO:0000256" key="7">
    <source>
        <dbReference type="ARBA" id="ARBA00023237"/>
    </source>
</evidence>
<dbReference type="InterPro" id="IPR012910">
    <property type="entry name" value="Plug_dom"/>
</dbReference>
<dbReference type="InterPro" id="IPR039426">
    <property type="entry name" value="TonB-dep_rcpt-like"/>
</dbReference>
<evidence type="ECO:0000313" key="13">
    <source>
        <dbReference type="Proteomes" id="UP000595278"/>
    </source>
</evidence>
<dbReference type="RefSeq" id="WP_201093809.1">
    <property type="nucleotide sequence ID" value="NZ_CP067393.1"/>
</dbReference>
<dbReference type="GO" id="GO:0015344">
    <property type="term" value="F:siderophore uptake transmembrane transporter activity"/>
    <property type="evidence" value="ECO:0007669"/>
    <property type="project" value="TreeGrafter"/>
</dbReference>
<dbReference type="PANTHER" id="PTHR30069:SF49">
    <property type="entry name" value="OUTER MEMBRANE PROTEIN C"/>
    <property type="match status" value="1"/>
</dbReference>
<dbReference type="Gene3D" id="2.40.170.20">
    <property type="entry name" value="TonB-dependent receptor, beta-barrel domain"/>
    <property type="match status" value="1"/>
</dbReference>
<dbReference type="Pfam" id="PF07715">
    <property type="entry name" value="Plug"/>
    <property type="match status" value="1"/>
</dbReference>
<dbReference type="InterPro" id="IPR000531">
    <property type="entry name" value="Beta-barrel_TonB"/>
</dbReference>
<keyword evidence="2 8" id="KW-0813">Transport</keyword>
<keyword evidence="5 9" id="KW-0798">TonB box</keyword>
<keyword evidence="13" id="KW-1185">Reference proteome</keyword>
<dbReference type="InterPro" id="IPR010100">
    <property type="entry name" value="TonB-dep_Cu_rcpt"/>
</dbReference>
<dbReference type="CDD" id="cd01347">
    <property type="entry name" value="ligand_gated_channel"/>
    <property type="match status" value="1"/>
</dbReference>
<evidence type="ECO:0000313" key="12">
    <source>
        <dbReference type="EMBL" id="QQP86178.1"/>
    </source>
</evidence>
<dbReference type="PROSITE" id="PS52016">
    <property type="entry name" value="TONB_DEPENDENT_REC_3"/>
    <property type="match status" value="1"/>
</dbReference>
<evidence type="ECO:0000256" key="8">
    <source>
        <dbReference type="PROSITE-ProRule" id="PRU01360"/>
    </source>
</evidence>
<feature type="domain" description="TonB-dependent receptor plug" evidence="11">
    <location>
        <begin position="57"/>
        <end position="160"/>
    </location>
</feature>
<dbReference type="SUPFAM" id="SSF56935">
    <property type="entry name" value="Porins"/>
    <property type="match status" value="1"/>
</dbReference>
<comment type="similarity">
    <text evidence="8 9">Belongs to the TonB-dependent receptor family.</text>
</comment>
<dbReference type="AlphaFoldDB" id="A0A974RXF8"/>
<evidence type="ECO:0000256" key="1">
    <source>
        <dbReference type="ARBA" id="ARBA00004571"/>
    </source>
</evidence>
<evidence type="ECO:0000256" key="3">
    <source>
        <dbReference type="ARBA" id="ARBA00022452"/>
    </source>
</evidence>
<feature type="domain" description="TonB-dependent receptor-like beta-barrel" evidence="10">
    <location>
        <begin position="214"/>
        <end position="627"/>
    </location>
</feature>
<evidence type="ECO:0000256" key="6">
    <source>
        <dbReference type="ARBA" id="ARBA00023136"/>
    </source>
</evidence>
<reference evidence="12 13" key="1">
    <citation type="submission" date="2021-01" db="EMBL/GenBank/DDBJ databases">
        <title>Entomomonas sp. F2A isolated from a house cricket (Acheta domesticus).</title>
        <authorList>
            <person name="Spergser J."/>
            <person name="Busse H.-J."/>
        </authorList>
    </citation>
    <scope>NUCLEOTIDE SEQUENCE [LARGE SCALE GENOMIC DNA]</scope>
    <source>
        <strain evidence="12 13">F2A</strain>
    </source>
</reference>
<dbReference type="InterPro" id="IPR037066">
    <property type="entry name" value="Plug_dom_sf"/>
</dbReference>
<gene>
    <name evidence="12" type="ORF">JHT90_02720</name>
</gene>
<dbReference type="KEGG" id="eaz:JHT90_02720"/>
<dbReference type="InterPro" id="IPR036942">
    <property type="entry name" value="Beta-barrel_TonB_sf"/>
</dbReference>
<dbReference type="Gene3D" id="2.170.130.10">
    <property type="entry name" value="TonB-dependent receptor, plug domain"/>
    <property type="match status" value="1"/>
</dbReference>
<keyword evidence="7 8" id="KW-0998">Cell outer membrane</keyword>
<evidence type="ECO:0000256" key="4">
    <source>
        <dbReference type="ARBA" id="ARBA00022692"/>
    </source>
</evidence>
<name>A0A974RXF8_9GAMM</name>
<keyword evidence="6 8" id="KW-0472">Membrane</keyword>
<comment type="subcellular location">
    <subcellularLocation>
        <location evidence="1 8">Cell outer membrane</location>
        <topology evidence="1 8">Multi-pass membrane protein</topology>
    </subcellularLocation>
</comment>
<keyword evidence="12" id="KW-0675">Receptor</keyword>
<dbReference type="GO" id="GO:0044718">
    <property type="term" value="P:siderophore transmembrane transport"/>
    <property type="evidence" value="ECO:0007669"/>
    <property type="project" value="TreeGrafter"/>
</dbReference>
<organism evidence="12 13">
    <name type="scientific">Entomomonas asaccharolytica</name>
    <dbReference type="NCBI Taxonomy" id="2785331"/>
    <lineage>
        <taxon>Bacteria</taxon>
        <taxon>Pseudomonadati</taxon>
        <taxon>Pseudomonadota</taxon>
        <taxon>Gammaproteobacteria</taxon>
        <taxon>Pseudomonadales</taxon>
        <taxon>Pseudomonadaceae</taxon>
        <taxon>Entomomonas</taxon>
    </lineage>
</organism>
<dbReference type="Proteomes" id="UP000595278">
    <property type="component" value="Chromosome"/>
</dbReference>
<keyword evidence="4 8" id="KW-0812">Transmembrane</keyword>
<dbReference type="GO" id="GO:0009279">
    <property type="term" value="C:cell outer membrane"/>
    <property type="evidence" value="ECO:0007669"/>
    <property type="project" value="UniProtKB-SubCell"/>
</dbReference>
<protein>
    <submittedName>
        <fullName evidence="12">TonB-dependent copper receptor</fullName>
    </submittedName>
</protein>